<evidence type="ECO:0000313" key="3">
    <source>
        <dbReference type="Proteomes" id="UP001390339"/>
    </source>
</evidence>
<dbReference type="EMBL" id="JAPCWZ010000009">
    <property type="protein sequence ID" value="KAK8851480.1"/>
    <property type="molecule type" value="Genomic_DNA"/>
</dbReference>
<evidence type="ECO:0000256" key="1">
    <source>
        <dbReference type="SAM" id="MobiDB-lite"/>
    </source>
</evidence>
<comment type="caution">
    <text evidence="2">The sequence shown here is derived from an EMBL/GenBank/DDBJ whole genome shotgun (WGS) entry which is preliminary data.</text>
</comment>
<gene>
    <name evidence="2" type="ORF">PGQ11_013959</name>
</gene>
<protein>
    <submittedName>
        <fullName evidence="2">Uncharacterized protein</fullName>
    </submittedName>
</protein>
<feature type="compositionally biased region" description="Polar residues" evidence="1">
    <location>
        <begin position="604"/>
        <end position="614"/>
    </location>
</feature>
<sequence length="695" mass="77882">MVDPNKEGGIVDVEFEPNSELWRWLAIHQRLIPEEVQAFEVTIATGFIGKVCEICVNMETVLRQQVKTYLQNTTRPRSWAIITWLLNRGMLDKPFYDFAVPNLGFPDTTSPTDKEIMGLMTKNWERLTNGIAFGDCIVDSAPPVAYSAPLTRHQEPLMRLKQWVQLIEPHSNKKLSVNKPPLTLNLMASDPSVAFLLSKMPTDDQSDDMDHDLDTGAGDCGGNQEHRASDKAYIDEARIRSIANIDDSNDNDSVSSGASYTSYQEPPEKPEFHFRPDKPRSYIMSKRAFFAFSDDNHWQSRIAPKGEGPMKTTGLLEQIAIGSIDPYIALWHLLTEFMLTLRMGKRKTHYGIPEAEWIQVHCFLSIIAKFAATVWKDPKKKYKSKNFAQFSDAFFRPYKKVIDTLLDKMARKPGYSSEAVQFDMSEAPIGIVALHYRPIEVGLLDLYMPGISFSEGESGSLIATIKGWAVYNAEWTTQRHRIHSRYRKIDAWKFTAPDFEESFEAAANEGLFVNVMRRSLFGEKEAGLMHGERRVTTHSSVQETSDSNSHSVARVKAKDMRKASALASKHRQPSEKHVRFASSPDVFDITSPHKPWWEIDQDSAGPSGQKESNGSVADDDASMADADDNSDVVDLDDGHGGFVLCDKGGWHYLDEFGSPMGELISLPGLGLEIGSDELGSDEVGDDELGDDELGH</sequence>
<accession>A0ABR2HQX8</accession>
<feature type="compositionally biased region" description="Polar residues" evidence="1">
    <location>
        <begin position="537"/>
        <end position="551"/>
    </location>
</feature>
<name>A0ABR2HQX8_9PEZI</name>
<feature type="region of interest" description="Disordered" evidence="1">
    <location>
        <begin position="532"/>
        <end position="632"/>
    </location>
</feature>
<feature type="region of interest" description="Disordered" evidence="1">
    <location>
        <begin position="670"/>
        <end position="695"/>
    </location>
</feature>
<dbReference type="Proteomes" id="UP001390339">
    <property type="component" value="Unassembled WGS sequence"/>
</dbReference>
<organism evidence="2 3">
    <name type="scientific">Apiospora arundinis</name>
    <dbReference type="NCBI Taxonomy" id="335852"/>
    <lineage>
        <taxon>Eukaryota</taxon>
        <taxon>Fungi</taxon>
        <taxon>Dikarya</taxon>
        <taxon>Ascomycota</taxon>
        <taxon>Pezizomycotina</taxon>
        <taxon>Sordariomycetes</taxon>
        <taxon>Xylariomycetidae</taxon>
        <taxon>Amphisphaeriales</taxon>
        <taxon>Apiosporaceae</taxon>
        <taxon>Apiospora</taxon>
    </lineage>
</organism>
<evidence type="ECO:0000313" key="2">
    <source>
        <dbReference type="EMBL" id="KAK8851480.1"/>
    </source>
</evidence>
<feature type="region of interest" description="Disordered" evidence="1">
    <location>
        <begin position="200"/>
        <end position="232"/>
    </location>
</feature>
<feature type="compositionally biased region" description="Basic and acidic residues" evidence="1">
    <location>
        <begin position="266"/>
        <end position="277"/>
    </location>
</feature>
<feature type="compositionally biased region" description="Low complexity" evidence="1">
    <location>
        <begin position="244"/>
        <end position="259"/>
    </location>
</feature>
<proteinExistence type="predicted"/>
<feature type="compositionally biased region" description="Acidic residues" evidence="1">
    <location>
        <begin position="617"/>
        <end position="632"/>
    </location>
</feature>
<feature type="compositionally biased region" description="Acidic residues" evidence="1">
    <location>
        <begin position="674"/>
        <end position="695"/>
    </location>
</feature>
<feature type="region of interest" description="Disordered" evidence="1">
    <location>
        <begin position="244"/>
        <end position="277"/>
    </location>
</feature>
<keyword evidence="3" id="KW-1185">Reference proteome</keyword>
<reference evidence="2 3" key="1">
    <citation type="journal article" date="2024" name="IMA Fungus">
        <title>Apiospora arundinis, a panoply of carbohydrate-active enzymes and secondary metabolites.</title>
        <authorList>
            <person name="Sorensen T."/>
            <person name="Petersen C."/>
            <person name="Muurmann A.T."/>
            <person name="Christiansen J.V."/>
            <person name="Brundto M.L."/>
            <person name="Overgaard C.K."/>
            <person name="Boysen A.T."/>
            <person name="Wollenberg R.D."/>
            <person name="Larsen T.O."/>
            <person name="Sorensen J.L."/>
            <person name="Nielsen K.L."/>
            <person name="Sondergaard T.E."/>
        </authorList>
    </citation>
    <scope>NUCLEOTIDE SEQUENCE [LARGE SCALE GENOMIC DNA]</scope>
    <source>
        <strain evidence="2 3">AAU 773</strain>
    </source>
</reference>